<proteinExistence type="predicted"/>
<reference evidence="1" key="1">
    <citation type="submission" date="2023-07" db="EMBL/GenBank/DDBJ databases">
        <title>Black Yeasts Isolated from many extreme environments.</title>
        <authorList>
            <person name="Coleine C."/>
            <person name="Stajich J.E."/>
            <person name="Selbmann L."/>
        </authorList>
    </citation>
    <scope>NUCLEOTIDE SEQUENCE</scope>
    <source>
        <strain evidence="1">CCFEE 5714</strain>
    </source>
</reference>
<sequence>MADYWDTSEEPIHYVPPPARMVASSKRVSLGRGTPTNIQDLSNQHETTFTRRFKGKEPVHFQAEVDRAEGVRDAADPTFPSPSPTPGPSTIPIRKRKAAQAEPSPQVKRPRKQHPGRNKAYNDCGPLTREKRDQHLARIGEYWDTPYQQWMPKSMMPSKETKLKGGLVEKRPLHPRDWREDLLAELAFLSYVTRGRPADARKALTSAVKRKDRPYEAPNARVDDVKFAIKVSEARTDASTAQASAATAAAQQYNAAADDEQIIYEMDVDSQQEVFEETMPDSEDAPVVEHQTLRSPTMGREDVVIKQETSPVIGPSSRRDSGWCGYDNAWDKLREQELFCRAKHAEAAAAAAEYELIKEKNRVREIALQHGRSWEDAIVLRGETGQ</sequence>
<protein>
    <submittedName>
        <fullName evidence="1">Uncharacterized protein</fullName>
    </submittedName>
</protein>
<dbReference type="EMBL" id="JAUTXU010000027">
    <property type="protein sequence ID" value="KAK3719202.1"/>
    <property type="molecule type" value="Genomic_DNA"/>
</dbReference>
<comment type="caution">
    <text evidence="1">The sequence shown here is derived from an EMBL/GenBank/DDBJ whole genome shotgun (WGS) entry which is preliminary data.</text>
</comment>
<keyword evidence="2" id="KW-1185">Reference proteome</keyword>
<evidence type="ECO:0000313" key="2">
    <source>
        <dbReference type="Proteomes" id="UP001281147"/>
    </source>
</evidence>
<accession>A0ACC3NMQ3</accession>
<organism evidence="1 2">
    <name type="scientific">Vermiconidia calcicola</name>
    <dbReference type="NCBI Taxonomy" id="1690605"/>
    <lineage>
        <taxon>Eukaryota</taxon>
        <taxon>Fungi</taxon>
        <taxon>Dikarya</taxon>
        <taxon>Ascomycota</taxon>
        <taxon>Pezizomycotina</taxon>
        <taxon>Dothideomycetes</taxon>
        <taxon>Dothideomycetidae</taxon>
        <taxon>Mycosphaerellales</taxon>
        <taxon>Extremaceae</taxon>
        <taxon>Vermiconidia</taxon>
    </lineage>
</organism>
<gene>
    <name evidence="1" type="ORF">LTR37_004421</name>
</gene>
<name>A0ACC3NMQ3_9PEZI</name>
<evidence type="ECO:0000313" key="1">
    <source>
        <dbReference type="EMBL" id="KAK3719202.1"/>
    </source>
</evidence>
<dbReference type="Proteomes" id="UP001281147">
    <property type="component" value="Unassembled WGS sequence"/>
</dbReference>